<reference evidence="3" key="2">
    <citation type="submission" date="2017-10" db="EMBL/GenBank/DDBJ databases">
        <title>Ladona fulva Genome sequencing and assembly.</title>
        <authorList>
            <person name="Murali S."/>
            <person name="Richards S."/>
            <person name="Bandaranaike D."/>
            <person name="Bellair M."/>
            <person name="Blankenburg K."/>
            <person name="Chao H."/>
            <person name="Dinh H."/>
            <person name="Doddapaneni H."/>
            <person name="Dugan-Rocha S."/>
            <person name="Elkadiri S."/>
            <person name="Gnanaolivu R."/>
            <person name="Hernandez B."/>
            <person name="Skinner E."/>
            <person name="Javaid M."/>
            <person name="Lee S."/>
            <person name="Li M."/>
            <person name="Ming W."/>
            <person name="Munidasa M."/>
            <person name="Muniz J."/>
            <person name="Nguyen L."/>
            <person name="Hughes D."/>
            <person name="Osuji N."/>
            <person name="Pu L.-L."/>
            <person name="Puazo M."/>
            <person name="Qu C."/>
            <person name="Quiroz J."/>
            <person name="Raj R."/>
            <person name="Weissenberger G."/>
            <person name="Xin Y."/>
            <person name="Zou X."/>
            <person name="Han Y."/>
            <person name="Worley K."/>
            <person name="Muzny D."/>
            <person name="Gibbs R."/>
        </authorList>
    </citation>
    <scope>NUCLEOTIDE SEQUENCE</scope>
    <source>
        <strain evidence="3">Sampled in the wild</strain>
    </source>
</reference>
<protein>
    <recommendedName>
        <fullName evidence="5">Tetratricopeptide repeat protein</fullName>
    </recommendedName>
</protein>
<dbReference type="PROSITE" id="PS50005">
    <property type="entry name" value="TPR"/>
    <property type="match status" value="2"/>
</dbReference>
<dbReference type="Pfam" id="PF00515">
    <property type="entry name" value="TPR_1"/>
    <property type="match status" value="1"/>
</dbReference>
<reference evidence="3" key="1">
    <citation type="submission" date="2013-04" db="EMBL/GenBank/DDBJ databases">
        <authorList>
            <person name="Qu J."/>
            <person name="Murali S.C."/>
            <person name="Bandaranaike D."/>
            <person name="Bellair M."/>
            <person name="Blankenburg K."/>
            <person name="Chao H."/>
            <person name="Dinh H."/>
            <person name="Doddapaneni H."/>
            <person name="Downs B."/>
            <person name="Dugan-Rocha S."/>
            <person name="Elkadiri S."/>
            <person name="Gnanaolivu R.D."/>
            <person name="Hernandez B."/>
            <person name="Javaid M."/>
            <person name="Jayaseelan J.C."/>
            <person name="Lee S."/>
            <person name="Li M."/>
            <person name="Ming W."/>
            <person name="Munidasa M."/>
            <person name="Muniz J."/>
            <person name="Nguyen L."/>
            <person name="Ongeri F."/>
            <person name="Osuji N."/>
            <person name="Pu L.-L."/>
            <person name="Puazo M."/>
            <person name="Qu C."/>
            <person name="Quiroz J."/>
            <person name="Raj R."/>
            <person name="Weissenberger G."/>
            <person name="Xin Y."/>
            <person name="Zou X."/>
            <person name="Han Y."/>
            <person name="Richards S."/>
            <person name="Worley K."/>
            <person name="Muzny D."/>
            <person name="Gibbs R."/>
        </authorList>
    </citation>
    <scope>NUCLEOTIDE SEQUENCE</scope>
    <source>
        <strain evidence="3">Sampled in the wild</strain>
    </source>
</reference>
<name>A0A8K0KU86_LADFU</name>
<dbReference type="PANTHER" id="PTHR47059">
    <property type="entry name" value="TETRATRICOPEPTIDE REPEAT PROTEIN 32"/>
    <property type="match status" value="1"/>
</dbReference>
<dbReference type="InterPro" id="IPR011990">
    <property type="entry name" value="TPR-like_helical_dom_sf"/>
</dbReference>
<evidence type="ECO:0000256" key="1">
    <source>
        <dbReference type="PROSITE-ProRule" id="PRU00339"/>
    </source>
</evidence>
<feature type="chain" id="PRO_5035437118" description="Tetratricopeptide repeat protein" evidence="2">
    <location>
        <begin position="25"/>
        <end position="146"/>
    </location>
</feature>
<keyword evidence="4" id="KW-1185">Reference proteome</keyword>
<dbReference type="InterPro" id="IPR019734">
    <property type="entry name" value="TPR_rpt"/>
</dbReference>
<dbReference type="Proteomes" id="UP000792457">
    <property type="component" value="Unassembled WGS sequence"/>
</dbReference>
<dbReference type="AlphaFoldDB" id="A0A8K0KU86"/>
<feature type="repeat" description="TPR" evidence="1">
    <location>
        <begin position="93"/>
        <end position="126"/>
    </location>
</feature>
<gene>
    <name evidence="3" type="ORF">J437_LFUL014816</name>
</gene>
<dbReference type="PROSITE" id="PS50293">
    <property type="entry name" value="TPR_REGION"/>
    <property type="match status" value="1"/>
</dbReference>
<dbReference type="PANTHER" id="PTHR47059:SF1">
    <property type="entry name" value="TETRATRICOPEPTIDE REPEAT PROTEIN 32"/>
    <property type="match status" value="1"/>
</dbReference>
<dbReference type="SUPFAM" id="SSF48452">
    <property type="entry name" value="TPR-like"/>
    <property type="match status" value="1"/>
</dbReference>
<dbReference type="SMART" id="SM00028">
    <property type="entry name" value="TPR"/>
    <property type="match status" value="2"/>
</dbReference>
<dbReference type="Gene3D" id="1.25.40.10">
    <property type="entry name" value="Tetratricopeptide repeat domain"/>
    <property type="match status" value="1"/>
</dbReference>
<dbReference type="EMBL" id="KZ310088">
    <property type="protein sequence ID" value="KAG8239850.1"/>
    <property type="molecule type" value="Genomic_DNA"/>
</dbReference>
<keyword evidence="1" id="KW-0802">TPR repeat</keyword>
<dbReference type="OrthoDB" id="539634at2759"/>
<feature type="repeat" description="TPR" evidence="1">
    <location>
        <begin position="59"/>
        <end position="92"/>
    </location>
</feature>
<evidence type="ECO:0000256" key="2">
    <source>
        <dbReference type="SAM" id="SignalP"/>
    </source>
</evidence>
<evidence type="ECO:0000313" key="3">
    <source>
        <dbReference type="EMBL" id="KAG8239850.1"/>
    </source>
</evidence>
<keyword evidence="2" id="KW-0732">Signal</keyword>
<sequence>MITSDFSNIPFVIVFVFIMPTCDSEQVKLSAGYFKRLKDDYSKQIEESGLRNISEKELALLYNNRGHSMYMQVEFDSAMDDYNKALEYDPMLAVALYNRGTVQYRMGNFEAALEDMEKALSLDSCNAEIIDGFNECKRILGEKRCR</sequence>
<evidence type="ECO:0000313" key="4">
    <source>
        <dbReference type="Proteomes" id="UP000792457"/>
    </source>
</evidence>
<comment type="caution">
    <text evidence="3">The sequence shown here is derived from an EMBL/GenBank/DDBJ whole genome shotgun (WGS) entry which is preliminary data.</text>
</comment>
<accession>A0A8K0KU86</accession>
<organism evidence="3 4">
    <name type="scientific">Ladona fulva</name>
    <name type="common">Scarce chaser dragonfly</name>
    <name type="synonym">Libellula fulva</name>
    <dbReference type="NCBI Taxonomy" id="123851"/>
    <lineage>
        <taxon>Eukaryota</taxon>
        <taxon>Metazoa</taxon>
        <taxon>Ecdysozoa</taxon>
        <taxon>Arthropoda</taxon>
        <taxon>Hexapoda</taxon>
        <taxon>Insecta</taxon>
        <taxon>Pterygota</taxon>
        <taxon>Palaeoptera</taxon>
        <taxon>Odonata</taxon>
        <taxon>Epiprocta</taxon>
        <taxon>Anisoptera</taxon>
        <taxon>Libelluloidea</taxon>
        <taxon>Libellulidae</taxon>
        <taxon>Ladona</taxon>
    </lineage>
</organism>
<evidence type="ECO:0008006" key="5">
    <source>
        <dbReference type="Google" id="ProtNLM"/>
    </source>
</evidence>
<proteinExistence type="predicted"/>
<feature type="signal peptide" evidence="2">
    <location>
        <begin position="1"/>
        <end position="24"/>
    </location>
</feature>